<gene>
    <name evidence="5" type="ORF">QYB95_18580</name>
</gene>
<dbReference type="InterPro" id="IPR004154">
    <property type="entry name" value="Anticodon-bd"/>
</dbReference>
<name>A0ABT8GVW7_9BACL</name>
<evidence type="ECO:0000313" key="6">
    <source>
        <dbReference type="Proteomes" id="UP001172743"/>
    </source>
</evidence>
<keyword evidence="3" id="KW-0030">Aminoacyl-tRNA synthetase</keyword>
<evidence type="ECO:0000259" key="4">
    <source>
        <dbReference type="Pfam" id="PF03129"/>
    </source>
</evidence>
<dbReference type="PANTHER" id="PTHR11476">
    <property type="entry name" value="HISTIDYL-TRNA SYNTHETASE"/>
    <property type="match status" value="1"/>
</dbReference>
<comment type="caution">
    <text evidence="5">The sequence shown here is derived from an EMBL/GenBank/DDBJ whole genome shotgun (WGS) entry which is preliminary data.</text>
</comment>
<feature type="domain" description="Anticodon-binding" evidence="4">
    <location>
        <begin position="37"/>
        <end position="112"/>
    </location>
</feature>
<evidence type="ECO:0000256" key="3">
    <source>
        <dbReference type="ARBA" id="ARBA00023146"/>
    </source>
</evidence>
<dbReference type="Pfam" id="PF03129">
    <property type="entry name" value="HGTP_anticodon"/>
    <property type="match status" value="1"/>
</dbReference>
<dbReference type="EMBL" id="JAUHTQ010000024">
    <property type="protein sequence ID" value="MDN4495552.1"/>
    <property type="molecule type" value="Genomic_DNA"/>
</dbReference>
<accession>A0ABT8GVW7</accession>
<proteinExistence type="predicted"/>
<keyword evidence="1" id="KW-0963">Cytoplasm</keyword>
<dbReference type="RefSeq" id="WP_301139860.1">
    <property type="nucleotide sequence ID" value="NZ_JAUHTQ010000024.1"/>
</dbReference>
<keyword evidence="6" id="KW-1185">Reference proteome</keyword>
<dbReference type="Gene3D" id="3.40.50.800">
    <property type="entry name" value="Anticodon-binding domain"/>
    <property type="match status" value="1"/>
</dbReference>
<keyword evidence="2" id="KW-0067">ATP-binding</keyword>
<sequence>MIGSDQSFPTVGISFGLDVIFTVFELNGKVAVISEIDVFIIPMVVEKVALQLDTTLRQQGKRVVVELSDKKIRKAMDKANRENIPNVIVLGELEVKDNTYQLKNIMTGATEEKSYIFSKPLLKDKRRHR</sequence>
<evidence type="ECO:0000256" key="2">
    <source>
        <dbReference type="ARBA" id="ARBA00022840"/>
    </source>
</evidence>
<organism evidence="5 6">
    <name type="scientific">Ureibacillus aquaedulcis</name>
    <dbReference type="NCBI Taxonomy" id="3058421"/>
    <lineage>
        <taxon>Bacteria</taxon>
        <taxon>Bacillati</taxon>
        <taxon>Bacillota</taxon>
        <taxon>Bacilli</taxon>
        <taxon>Bacillales</taxon>
        <taxon>Caryophanaceae</taxon>
        <taxon>Ureibacillus</taxon>
    </lineage>
</organism>
<protein>
    <submittedName>
        <fullName evidence="5">His/Gly/Thr/Pro-type tRNA ligase C-terminal domain-containing protein</fullName>
    </submittedName>
</protein>
<evidence type="ECO:0000313" key="5">
    <source>
        <dbReference type="EMBL" id="MDN4495552.1"/>
    </source>
</evidence>
<dbReference type="PANTHER" id="PTHR11476:SF7">
    <property type="entry name" value="HISTIDINE--TRNA LIGASE"/>
    <property type="match status" value="1"/>
</dbReference>
<dbReference type="InterPro" id="IPR036621">
    <property type="entry name" value="Anticodon-bd_dom_sf"/>
</dbReference>
<keyword evidence="5" id="KW-0436">Ligase</keyword>
<dbReference type="GO" id="GO:0016874">
    <property type="term" value="F:ligase activity"/>
    <property type="evidence" value="ECO:0007669"/>
    <property type="project" value="UniProtKB-KW"/>
</dbReference>
<evidence type="ECO:0000256" key="1">
    <source>
        <dbReference type="ARBA" id="ARBA00022490"/>
    </source>
</evidence>
<dbReference type="Proteomes" id="UP001172743">
    <property type="component" value="Unassembled WGS sequence"/>
</dbReference>
<reference evidence="5" key="1">
    <citation type="submission" date="2023-07" db="EMBL/GenBank/DDBJ databases">
        <title>Ureibacillus sp. isolated from freshwater well.</title>
        <authorList>
            <person name="Kirdat K."/>
            <person name="Bhatt A."/>
            <person name="Teware R."/>
            <person name="Bhavsar Y."/>
            <person name="Yadav A."/>
        </authorList>
    </citation>
    <scope>NUCLEOTIDE SEQUENCE</scope>
    <source>
        <strain evidence="5">BA0131</strain>
    </source>
</reference>
<keyword evidence="2" id="KW-0547">Nucleotide-binding</keyword>
<dbReference type="SUPFAM" id="SSF52954">
    <property type="entry name" value="Class II aaRS ABD-related"/>
    <property type="match status" value="1"/>
</dbReference>